<reference evidence="3 4" key="1">
    <citation type="submission" date="2017-11" db="EMBL/GenBank/DDBJ databases">
        <authorList>
            <person name="Han C.G."/>
        </authorList>
    </citation>
    <scope>NUCLEOTIDE SEQUENCE [LARGE SCALE GENOMIC DNA]</scope>
    <source>
        <strain evidence="3 4">A2</strain>
    </source>
</reference>
<accession>A0A2J4ZCV2</accession>
<dbReference type="EMBL" id="PIET01000516">
    <property type="protein sequence ID" value="PLM60788.1"/>
    <property type="molecule type" value="Genomic_DNA"/>
</dbReference>
<proteinExistence type="predicted"/>
<gene>
    <name evidence="3" type="ORF">CWM85_17095</name>
</gene>
<dbReference type="InterPro" id="IPR008966">
    <property type="entry name" value="Adhesion_dom_sf"/>
</dbReference>
<feature type="signal peptide" evidence="1">
    <location>
        <begin position="1"/>
        <end position="29"/>
    </location>
</feature>
<dbReference type="Pfam" id="PF00419">
    <property type="entry name" value="Fimbrial"/>
    <property type="match status" value="1"/>
</dbReference>
<dbReference type="Proteomes" id="UP000234661">
    <property type="component" value="Unassembled WGS sequence"/>
</dbReference>
<dbReference type="PANTHER" id="PTHR33420">
    <property type="entry name" value="FIMBRIAL SUBUNIT ELFA-RELATED"/>
    <property type="match status" value="1"/>
</dbReference>
<dbReference type="GO" id="GO:0009289">
    <property type="term" value="C:pilus"/>
    <property type="evidence" value="ECO:0007669"/>
    <property type="project" value="InterPro"/>
</dbReference>
<dbReference type="InterPro" id="IPR036937">
    <property type="entry name" value="Adhesion_dom_fimbrial_sf"/>
</dbReference>
<feature type="chain" id="PRO_5030049228" description="Fimbrial-type adhesion domain-containing protein" evidence="1">
    <location>
        <begin position="30"/>
        <end position="172"/>
    </location>
</feature>
<reference evidence="3 4" key="2">
    <citation type="submission" date="2018-01" db="EMBL/GenBank/DDBJ databases">
        <title>Genomic study of Klebsiella pneumoniae.</title>
        <authorList>
            <person name="Yang Y."/>
            <person name="Bicalho R."/>
        </authorList>
    </citation>
    <scope>NUCLEOTIDE SEQUENCE [LARGE SCALE GENOMIC DNA]</scope>
    <source>
        <strain evidence="3 4">A2</strain>
    </source>
</reference>
<dbReference type="AlphaFoldDB" id="A0A2J4ZCV2"/>
<dbReference type="SUPFAM" id="SSF49401">
    <property type="entry name" value="Bacterial adhesins"/>
    <property type="match status" value="1"/>
</dbReference>
<dbReference type="PANTHER" id="PTHR33420:SF33">
    <property type="entry name" value="MINOR FIMBRIAL SUBUNIT"/>
    <property type="match status" value="1"/>
</dbReference>
<evidence type="ECO:0000313" key="3">
    <source>
        <dbReference type="EMBL" id="PLM60788.1"/>
    </source>
</evidence>
<comment type="caution">
    <text evidence="3">The sequence shown here is derived from an EMBL/GenBank/DDBJ whole genome shotgun (WGS) entry which is preliminary data.</text>
</comment>
<dbReference type="Gene3D" id="2.60.40.1090">
    <property type="entry name" value="Fimbrial-type adhesion domain"/>
    <property type="match status" value="1"/>
</dbReference>
<organism evidence="3 4">
    <name type="scientific">Klebsiella michiganensis</name>
    <dbReference type="NCBI Taxonomy" id="1134687"/>
    <lineage>
        <taxon>Bacteria</taxon>
        <taxon>Pseudomonadati</taxon>
        <taxon>Pseudomonadota</taxon>
        <taxon>Gammaproteobacteria</taxon>
        <taxon>Enterobacterales</taxon>
        <taxon>Enterobacteriaceae</taxon>
        <taxon>Klebsiella/Raoultella group</taxon>
        <taxon>Klebsiella</taxon>
    </lineage>
</organism>
<protein>
    <recommendedName>
        <fullName evidence="2">Fimbrial-type adhesion domain-containing protein</fullName>
    </recommendedName>
</protein>
<name>A0A2J4ZCV2_9ENTR</name>
<keyword evidence="1" id="KW-0732">Signal</keyword>
<feature type="domain" description="Fimbrial-type adhesion" evidence="2">
    <location>
        <begin position="36"/>
        <end position="172"/>
    </location>
</feature>
<dbReference type="GO" id="GO:0043709">
    <property type="term" value="P:cell adhesion involved in single-species biofilm formation"/>
    <property type="evidence" value="ECO:0007669"/>
    <property type="project" value="TreeGrafter"/>
</dbReference>
<evidence type="ECO:0000259" key="2">
    <source>
        <dbReference type="Pfam" id="PF00419"/>
    </source>
</evidence>
<dbReference type="InterPro" id="IPR000259">
    <property type="entry name" value="Adhesion_dom_fimbrial"/>
</dbReference>
<evidence type="ECO:0000256" key="1">
    <source>
        <dbReference type="SAM" id="SignalP"/>
    </source>
</evidence>
<dbReference type="InterPro" id="IPR050263">
    <property type="entry name" value="Bact_Fimbrial_Adh_Pro"/>
</dbReference>
<evidence type="ECO:0000313" key="4">
    <source>
        <dbReference type="Proteomes" id="UP000234661"/>
    </source>
</evidence>
<sequence>MAQGNNMMKLSGYAPLLLVGLMMTSSLQAADPENLEFIGTLVTPPACSISEGGPMYVDFGDVRIKKIVEGKYRETVPLTLKCEDSTLAWQLRLSVRGNAAGFDADNATVVTPEQANLGVKIYQNGQPFKLGEAININSVTLPSIEALLVQRNGVELVEGLFSATATLRAEYQ</sequence>